<dbReference type="Gene3D" id="2.30.29.30">
    <property type="entry name" value="Pleckstrin-homology domain (PH domain)/Phosphotyrosine-binding domain (PTB)"/>
    <property type="match status" value="2"/>
</dbReference>
<feature type="region of interest" description="Disordered" evidence="1">
    <location>
        <begin position="273"/>
        <end position="326"/>
    </location>
</feature>
<name>A0A8K0D9M4_IGNLU</name>
<dbReference type="Proteomes" id="UP000801492">
    <property type="component" value="Unassembled WGS sequence"/>
</dbReference>
<dbReference type="EMBL" id="VTPC01002291">
    <property type="protein sequence ID" value="KAF2900289.1"/>
    <property type="molecule type" value="Genomic_DNA"/>
</dbReference>
<comment type="caution">
    <text evidence="2">The sequence shown here is derived from an EMBL/GenBank/DDBJ whole genome shotgun (WGS) entry which is preliminary data.</text>
</comment>
<evidence type="ECO:0000313" key="2">
    <source>
        <dbReference type="EMBL" id="KAF2900289.1"/>
    </source>
</evidence>
<evidence type="ECO:0000313" key="3">
    <source>
        <dbReference type="Proteomes" id="UP000801492"/>
    </source>
</evidence>
<gene>
    <name evidence="2" type="ORF">ILUMI_05899</name>
</gene>
<dbReference type="AlphaFoldDB" id="A0A8K0D9M4"/>
<keyword evidence="3" id="KW-1185">Reference proteome</keyword>
<evidence type="ECO:0000256" key="1">
    <source>
        <dbReference type="SAM" id="MobiDB-lite"/>
    </source>
</evidence>
<accession>A0A8K0D9M4</accession>
<dbReference type="SUPFAM" id="SSF50729">
    <property type="entry name" value="PH domain-like"/>
    <property type="match status" value="1"/>
</dbReference>
<evidence type="ECO:0008006" key="4">
    <source>
        <dbReference type="Google" id="ProtNLM"/>
    </source>
</evidence>
<dbReference type="InterPro" id="IPR011993">
    <property type="entry name" value="PH-like_dom_sf"/>
</dbReference>
<feature type="compositionally biased region" description="Acidic residues" evidence="1">
    <location>
        <begin position="306"/>
        <end position="319"/>
    </location>
</feature>
<feature type="compositionally biased region" description="Polar residues" evidence="1">
    <location>
        <begin position="283"/>
        <end position="298"/>
    </location>
</feature>
<proteinExistence type="predicted"/>
<organism evidence="2 3">
    <name type="scientific">Ignelater luminosus</name>
    <name type="common">Cucubano</name>
    <name type="synonym">Pyrophorus luminosus</name>
    <dbReference type="NCBI Taxonomy" id="2038154"/>
    <lineage>
        <taxon>Eukaryota</taxon>
        <taxon>Metazoa</taxon>
        <taxon>Ecdysozoa</taxon>
        <taxon>Arthropoda</taxon>
        <taxon>Hexapoda</taxon>
        <taxon>Insecta</taxon>
        <taxon>Pterygota</taxon>
        <taxon>Neoptera</taxon>
        <taxon>Endopterygota</taxon>
        <taxon>Coleoptera</taxon>
        <taxon>Polyphaga</taxon>
        <taxon>Elateriformia</taxon>
        <taxon>Elateroidea</taxon>
        <taxon>Elateridae</taxon>
        <taxon>Agrypninae</taxon>
        <taxon>Pyrophorini</taxon>
        <taxon>Ignelater</taxon>
    </lineage>
</organism>
<protein>
    <recommendedName>
        <fullName evidence="4">PH domain-containing protein</fullName>
    </recommendedName>
</protein>
<sequence>MNEVKVCTGYLDVKISAKSRRGFTPWKAWHKQWCEIRRLDNIENGAELKLKTSQDGNVISCVVLPRSSTVCRIQSRSKSYAFGVFTCGRSQKPLLFLSGSCESDTQRWMEIIRKTLSIALYIPVGNLSFHVSIVDNTHSRAAGLTGLHGILSANCQEIIISDPTTGENIIKWKWHQFHQFHLQAVSQVEDENVICVFHTSREFIAGPGQLHFYCQKALNLLELLVSRGKCKFNLSLAASQRLSLSEGDLSKSTEDIANNPNYCLRNLSDSDDSGVQEGLLSGGSESHTKNSPSMTGLLSKTPGGSEADDDDDNDNEDVSIIDNSHTCKIPRGESGISLASGVYEEIPETLPDDKKNQKVNENVNIYTNGHMAHVYEDPEELSTAISFKCDPPPLPPRIFSRLEKNCDTIKDEDDNISIKSTSKVNSFIRNTYKYRSSTLPSKDLRRLSQTFTTDSDYMVMMMPKNKKDKAKTKTPLVPESLYVPMSPIVNNIKTKIESCYMVMSGKKC</sequence>
<reference evidence="2" key="1">
    <citation type="submission" date="2019-08" db="EMBL/GenBank/DDBJ databases">
        <title>The genome of the North American firefly Photinus pyralis.</title>
        <authorList>
            <consortium name="Photinus pyralis genome working group"/>
            <person name="Fallon T.R."/>
            <person name="Sander Lower S.E."/>
            <person name="Weng J.-K."/>
        </authorList>
    </citation>
    <scope>NUCLEOTIDE SEQUENCE</scope>
    <source>
        <strain evidence="2">TRF0915ILg1</strain>
        <tissue evidence="2">Whole body</tissue>
    </source>
</reference>
<dbReference type="OrthoDB" id="6077994at2759"/>